<dbReference type="Pfam" id="PF12146">
    <property type="entry name" value="Hydrolase_4"/>
    <property type="match status" value="1"/>
</dbReference>
<feature type="transmembrane region" description="Helical" evidence="2">
    <location>
        <begin position="2014"/>
        <end position="2039"/>
    </location>
</feature>
<evidence type="ECO:0000313" key="6">
    <source>
        <dbReference type="EMBL" id="KAK3280126.1"/>
    </source>
</evidence>
<dbReference type="SUPFAM" id="SSF57184">
    <property type="entry name" value="Growth factor receptor domain"/>
    <property type="match status" value="1"/>
</dbReference>
<dbReference type="SMART" id="SM01411">
    <property type="entry name" value="Ephrin_rec_like"/>
    <property type="match status" value="1"/>
</dbReference>
<dbReference type="SUPFAM" id="SSF53474">
    <property type="entry name" value="alpha/beta-Hydrolases"/>
    <property type="match status" value="1"/>
</dbReference>
<feature type="domain" description="EGF-like" evidence="4 5">
    <location>
        <begin position="724"/>
        <end position="735"/>
    </location>
</feature>
<dbReference type="Proteomes" id="UP001190700">
    <property type="component" value="Unassembled WGS sequence"/>
</dbReference>
<feature type="transmembrane region" description="Helical" evidence="2">
    <location>
        <begin position="2386"/>
        <end position="2405"/>
    </location>
</feature>
<dbReference type="CDD" id="cd00185">
    <property type="entry name" value="TNFRSF"/>
    <property type="match status" value="1"/>
</dbReference>
<feature type="region of interest" description="Disordered" evidence="1">
    <location>
        <begin position="464"/>
        <end position="496"/>
    </location>
</feature>
<reference evidence="6 7" key="1">
    <citation type="journal article" date="2015" name="Genome Biol. Evol.">
        <title>Comparative Genomics of a Bacterivorous Green Alga Reveals Evolutionary Causalities and Consequences of Phago-Mixotrophic Mode of Nutrition.</title>
        <authorList>
            <person name="Burns J.A."/>
            <person name="Paasch A."/>
            <person name="Narechania A."/>
            <person name="Kim E."/>
        </authorList>
    </citation>
    <scope>NUCLEOTIDE SEQUENCE [LARGE SCALE GENOMIC DNA]</scope>
    <source>
        <strain evidence="6 7">PLY_AMNH</strain>
    </source>
</reference>
<feature type="region of interest" description="Disordered" evidence="1">
    <location>
        <begin position="1745"/>
        <end position="1844"/>
    </location>
</feature>
<dbReference type="PROSITE" id="PS01186">
    <property type="entry name" value="EGF_2"/>
    <property type="match status" value="1"/>
</dbReference>
<dbReference type="PROSITE" id="PS00022">
    <property type="entry name" value="EGF_1"/>
    <property type="match status" value="1"/>
</dbReference>
<evidence type="ECO:0000259" key="4">
    <source>
        <dbReference type="PROSITE" id="PS00022"/>
    </source>
</evidence>
<feature type="transmembrane region" description="Helical" evidence="2">
    <location>
        <begin position="2414"/>
        <end position="2434"/>
    </location>
</feature>
<evidence type="ECO:0000313" key="7">
    <source>
        <dbReference type="Proteomes" id="UP001190700"/>
    </source>
</evidence>
<feature type="compositionally biased region" description="Acidic residues" evidence="1">
    <location>
        <begin position="2486"/>
        <end position="2500"/>
    </location>
</feature>
<dbReference type="Gene3D" id="3.40.50.1820">
    <property type="entry name" value="alpha/beta hydrolase"/>
    <property type="match status" value="1"/>
</dbReference>
<feature type="region of interest" description="Disordered" evidence="1">
    <location>
        <begin position="2481"/>
        <end position="2506"/>
    </location>
</feature>
<gene>
    <name evidence="6" type="ORF">CYMTET_12021</name>
</gene>
<dbReference type="Gene3D" id="2.160.20.10">
    <property type="entry name" value="Single-stranded right-handed beta-helix, Pectin lyase-like"/>
    <property type="match status" value="1"/>
</dbReference>
<dbReference type="InterPro" id="IPR022742">
    <property type="entry name" value="Hydrolase_4"/>
</dbReference>
<dbReference type="InterPro" id="IPR012334">
    <property type="entry name" value="Pectin_lyas_fold"/>
</dbReference>
<dbReference type="InterPro" id="IPR009030">
    <property type="entry name" value="Growth_fac_rcpt_cys_sf"/>
</dbReference>
<dbReference type="EMBL" id="LGRX02004526">
    <property type="protein sequence ID" value="KAK3280126.1"/>
    <property type="molecule type" value="Genomic_DNA"/>
</dbReference>
<keyword evidence="7" id="KW-1185">Reference proteome</keyword>
<accession>A0AAE0LC94</accession>
<proteinExistence type="predicted"/>
<feature type="transmembrane region" description="Helical" evidence="2">
    <location>
        <begin position="2059"/>
        <end position="2082"/>
    </location>
</feature>
<feature type="signal peptide" evidence="3">
    <location>
        <begin position="1"/>
        <end position="20"/>
    </location>
</feature>
<feature type="compositionally biased region" description="Basic and acidic residues" evidence="1">
    <location>
        <begin position="1745"/>
        <end position="1754"/>
    </location>
</feature>
<dbReference type="PANTHER" id="PTHR11319:SF35">
    <property type="entry name" value="OUTER MEMBRANE PROTEIN PMPC-RELATED"/>
    <property type="match status" value="1"/>
</dbReference>
<dbReference type="SUPFAM" id="SSF51126">
    <property type="entry name" value="Pectin lyase-like"/>
    <property type="match status" value="2"/>
</dbReference>
<protein>
    <recommendedName>
        <fullName evidence="4 5">EGF-like domain-containing protein</fullName>
    </recommendedName>
</protein>
<dbReference type="InterPro" id="IPR029058">
    <property type="entry name" value="AB_hydrolase_fold"/>
</dbReference>
<evidence type="ECO:0000256" key="1">
    <source>
        <dbReference type="SAM" id="MobiDB-lite"/>
    </source>
</evidence>
<keyword evidence="2" id="KW-0472">Membrane</keyword>
<comment type="caution">
    <text evidence="6">The sequence shown here is derived from an EMBL/GenBank/DDBJ whole genome shotgun (WGS) entry which is preliminary data.</text>
</comment>
<evidence type="ECO:0000256" key="3">
    <source>
        <dbReference type="SAM" id="SignalP"/>
    </source>
</evidence>
<dbReference type="InterPro" id="IPR000742">
    <property type="entry name" value="EGF"/>
</dbReference>
<feature type="transmembrane region" description="Helical" evidence="2">
    <location>
        <begin position="2446"/>
        <end position="2471"/>
    </location>
</feature>
<dbReference type="InterPro" id="IPR011050">
    <property type="entry name" value="Pectin_lyase_fold/virulence"/>
</dbReference>
<name>A0AAE0LC94_9CHLO</name>
<keyword evidence="2" id="KW-1133">Transmembrane helix</keyword>
<evidence type="ECO:0000256" key="2">
    <source>
        <dbReference type="SAM" id="Phobius"/>
    </source>
</evidence>
<dbReference type="PANTHER" id="PTHR11319">
    <property type="entry name" value="G PROTEIN-COUPLED RECEPTOR-RELATED"/>
    <property type="match status" value="1"/>
</dbReference>
<keyword evidence="2" id="KW-0812">Transmembrane</keyword>
<feature type="transmembrane region" description="Helical" evidence="2">
    <location>
        <begin position="2102"/>
        <end position="2126"/>
    </location>
</feature>
<feature type="transmembrane region" description="Helical" evidence="2">
    <location>
        <begin position="1706"/>
        <end position="1735"/>
    </location>
</feature>
<feature type="region of interest" description="Disordered" evidence="1">
    <location>
        <begin position="1863"/>
        <end position="1889"/>
    </location>
</feature>
<sequence length="2506" mass="270630">MKLKCLLVTTVFWLSQQADHSVSSFPDQLHAEGCEDTLLRALPQADLVECNSIVLALEQIGVGNCSLPRAAGGELSSWTTSSQNYLQSVCRAACGTCKSSASNDNWSQEESAAQYKDHAAEDWYLNLEAVGCRGHNLTTPPVSFSLAEYKATLCDNTPTYVQAVQPKYSKPEAVLVFLYGRNEYMEKYKSTVFEMIGDRPWITLFYDQRGQGRANGARGHLRSFDDSACDLDAVLRQAVAPEWRGLPVFALGHGAGGGVLARYLQLYRGITAAVLLSPVFSLTPSEPAELCDVVKILAASNAAASTARAARYAAPLPWDERTQTLSDNASAYDKYHLTPAYAACGDFGPPTLGYVAAACELLERLFDAPDNTSAPWKVVMGAEDNHADVATASALCAMSASCQLPALLQTSFHELLLHTDELRQAAQLAAINFFTAYLPACGSGTDGSDGGDCRAPASWSEAAPACGSGTDGSDGGDCRAPASWSEAARSSTGEPSANLTCTERLRGMEAACAVPGSAECCASLTEFNDNLCWCSAEVVEAGGEQLQGVKGLETVCGWSAKYEDSSSCLRGSNASESVSHDHTTDYLQAPCSSPFPAGVVGSSSYYCGASGLGDFHLLLNLSDSSGCSVRMQANGFEFSVFTYDMKASAVRSTGTAGFFPYGMVATLSEDALTLTVDYDPIFSPALRFTSYLERGPGLLSVCSSHGVCTAVDEEAGALDIERKCACEEGFTGGHCEQASATLHVPVGPEPDDDVATLEQFFALRHNQPSNVTAIMASLRGGVYTEAGNTGLVLDPEGSAVALHIRGAPLLGSSQQAPQAPVPGGEAFVGTEAWDLESAFSDRLQPFLDGHDSAEPSDWNELPQFDHTRSYPSQVLEWHPAPTTIIDCQFRGRFLTLLNGARLTLERLHVQRCNATTVTMPPLPGDGLGGALVTLDSTLVLRDLIFSHNLAVYKGAAVYIDSGVHTWQRVLFLENHVTQGYFFGSVAPGRFKMGGAVHMDHGELHASQCLFEANSCAHFGGGLAATNVRLQLDEVQMVGNLAAFDGGAVFLQYTFYFVADRLELRQNLAGSKGGGVFFTSAQLDANDQLFVLNNSLIMENGAVDSGGGGYLNDLLHTSMEQAQQVKGPKMLIEATHIVQNRAHGGAGGGLMVLGSSVEITGATLANNTAAEAGGALSFRSSLALLASARVSWNRALSGAGLSVLSLSNLTVAGTLLEGNTAAREGGAIRARDAAVTVRDSSLAWNTAEEGGGIHVAGSTTADIVSVVLDCNEARGTGGAAFLQSFKAISVFDCHVADNVAEMAGGMYLDPSQATSCTLKDTQLMGNTAMHSGGGLLIEGKEDPDIHNRSRYHALRVRRNQAVAGGGGGIFTAAPLELEASFVRGNVAYYGNEYAAPANVVRLSRAELNVTSGVTVEAWSGAALDIFGNVVRTLENGVQMVCVDCAAQGLSVTVLGVDSVRFIEGLVTFTEMVVVGLPNSTIVMRVGAASAGLQTLMSDVVVHIEGCDAAHEVVAADGRGCVTVRRECPPGFFMLLVDDGMTGASCVACSLNFYNSDWSYATSCSMCPRNSEGTTLASASITSCHCVPGWYSDPAMGLGADPFCLECPDGATCPGGAVVIGDADFWRKSLRVYEFYKCASERCLGEGGGEVEAALQLLAQPECWTAVCEAPFSGTCRLGHEGLLCASCLEGYAMQGMLCEECTAGLSAFGALVMAGIAAMAVAGVFAFAFLPVLTYLRRKAQEEREERLERMKSRAEGQAAASPGDSAHDSHTVCAAEEVQKSKPKEAGPEFSLEYDHKRRLSALSRPERVGFQAEHQQVGEKRRRDSDADSPTHTKLASPMEAPKIRAHAKSLPHDYRYHPTDAEVSMPRTKDVEQDEAPLPVPRDRSATLPSKLKDDHVALTALQELQRLMEGIRAFLIKSGIHDWLRSMYNIMEPLYDDLVFHGFSLFDLWTDYFINIVSYLQVANTMKFLYDIEWPSVMESLFAFTRLVTLAFPELPAVSCLFRGVNYYTSFLIWMFSPLVFALSLKLTHTFIFPVLMRDPVAIKLSRHCALKLQMFLNYLLYIPLSQQCIMVFSCKEIYGAHYLTADLNIQCYTEQHYGYMLLGAVCFIVYPLGIPASYVLMLRQFQVPQLYRQKYDKAVLHEVGERFASEHLLGMASSPDVMVWTREQLEVMYDRLLVSRTAEYVIHNQSTKADLVRSKTRRESKVQARVGKTNSFSSFSNLGKMTRPDSFSSFAGSSSADRSSRQVQFSGTQEVFLSAPSMRYSLESIPDDGADTKNVSMDTGDAADSESLSIDEMKARIICAAKRNVQLTEAVQVTWSMPSGIAMEELSQEQRLEKKALLSVSFLFSAYKPRFWWWEIVECVRKFVLTCAMMFIAPGTDHQIICSCLINFVMVCMYMLIQPNASVPSLYMKIFVSIILFYSFFVGFGISQDAMNGDGWVYSVLFLNYVLVVVPGLFGVMMLLTVVHSMYKAKRKRKENQDDTNGDNEDDVDVDTDFLSGD</sequence>
<feature type="compositionally biased region" description="Basic and acidic residues" evidence="1">
    <location>
        <begin position="1817"/>
        <end position="1832"/>
    </location>
</feature>
<organism evidence="6 7">
    <name type="scientific">Cymbomonas tetramitiformis</name>
    <dbReference type="NCBI Taxonomy" id="36881"/>
    <lineage>
        <taxon>Eukaryota</taxon>
        <taxon>Viridiplantae</taxon>
        <taxon>Chlorophyta</taxon>
        <taxon>Pyramimonadophyceae</taxon>
        <taxon>Pyramimonadales</taxon>
        <taxon>Pyramimonadaceae</taxon>
        <taxon>Cymbomonas</taxon>
    </lineage>
</organism>
<feature type="compositionally biased region" description="Basic and acidic residues" evidence="1">
    <location>
        <begin position="1777"/>
        <end position="1787"/>
    </location>
</feature>
<feature type="chain" id="PRO_5042043301" description="EGF-like domain-containing protein" evidence="3">
    <location>
        <begin position="21"/>
        <end position="2506"/>
    </location>
</feature>
<evidence type="ECO:0000259" key="5">
    <source>
        <dbReference type="PROSITE" id="PS01186"/>
    </source>
</evidence>
<keyword evidence="3" id="KW-0732">Signal</keyword>
<dbReference type="Gene3D" id="2.10.50.10">
    <property type="entry name" value="Tumor Necrosis Factor Receptor, subunit A, domain 2"/>
    <property type="match status" value="1"/>
</dbReference>